<dbReference type="STRING" id="227084.SAMN05421855_101252"/>
<keyword evidence="2" id="KW-1185">Reference proteome</keyword>
<evidence type="ECO:0000313" key="2">
    <source>
        <dbReference type="Proteomes" id="UP000199321"/>
    </source>
</evidence>
<sequence>MSNILYYELNIDYIIETYCVNTDKPELQCNGKCHLSKQLQLVSQETNDSEGNLITNIISESFFPVYFQSEDTINFDTSLLTIVRLQNFYYSENYAYKLDYQLLKPPIS</sequence>
<name>A0A1G7C9D8_9FLAO</name>
<reference evidence="1 2" key="1">
    <citation type="submission" date="2016-10" db="EMBL/GenBank/DDBJ databases">
        <authorList>
            <person name="de Groot N.N."/>
        </authorList>
    </citation>
    <scope>NUCLEOTIDE SEQUENCE [LARGE SCALE GENOMIC DNA]</scope>
    <source>
        <strain evidence="1 2">DSM 16195</strain>
    </source>
</reference>
<organism evidence="1 2">
    <name type="scientific">Ulvibacter litoralis</name>
    <dbReference type="NCBI Taxonomy" id="227084"/>
    <lineage>
        <taxon>Bacteria</taxon>
        <taxon>Pseudomonadati</taxon>
        <taxon>Bacteroidota</taxon>
        <taxon>Flavobacteriia</taxon>
        <taxon>Flavobacteriales</taxon>
        <taxon>Flavobacteriaceae</taxon>
        <taxon>Ulvibacter</taxon>
    </lineage>
</organism>
<dbReference type="AlphaFoldDB" id="A0A1G7C9D8"/>
<dbReference type="EMBL" id="FNBA01000001">
    <property type="protein sequence ID" value="SDE35813.1"/>
    <property type="molecule type" value="Genomic_DNA"/>
</dbReference>
<dbReference type="Proteomes" id="UP000199321">
    <property type="component" value="Unassembled WGS sequence"/>
</dbReference>
<gene>
    <name evidence="1" type="ORF">SAMN05421855_101252</name>
</gene>
<proteinExistence type="predicted"/>
<accession>A0A1G7C9D8</accession>
<protein>
    <submittedName>
        <fullName evidence="1">Uncharacterized protein</fullName>
    </submittedName>
</protein>
<evidence type="ECO:0000313" key="1">
    <source>
        <dbReference type="EMBL" id="SDE35813.1"/>
    </source>
</evidence>